<evidence type="ECO:0000259" key="9">
    <source>
        <dbReference type="Pfam" id="PF00892"/>
    </source>
</evidence>
<feature type="transmembrane region" description="Helical" evidence="8">
    <location>
        <begin position="206"/>
        <end position="228"/>
    </location>
</feature>
<name>A0A0S6W4B4_9BACT</name>
<feature type="domain" description="EamA" evidence="9">
    <location>
        <begin position="6"/>
        <end position="142"/>
    </location>
</feature>
<feature type="transmembrane region" description="Helical" evidence="8">
    <location>
        <begin position="37"/>
        <end position="58"/>
    </location>
</feature>
<dbReference type="InterPro" id="IPR000620">
    <property type="entry name" value="EamA_dom"/>
</dbReference>
<dbReference type="HOGENOM" id="CLU_054508_1_0_0"/>
<gene>
    <name evidence="10" type="ORF">U14_04501</name>
</gene>
<evidence type="ECO:0000256" key="7">
    <source>
        <dbReference type="ARBA" id="ARBA00023136"/>
    </source>
</evidence>
<feature type="transmembrane region" description="Helical" evidence="8">
    <location>
        <begin position="7"/>
        <end position="25"/>
    </location>
</feature>
<dbReference type="InterPro" id="IPR004626">
    <property type="entry name" value="RarD"/>
</dbReference>
<reference evidence="10 11" key="1">
    <citation type="journal article" date="2015" name="PeerJ">
        <title>First genomic representation of candidate bacterial phylum KSB3 points to enhanced environmental sensing as a trigger of wastewater bulking.</title>
        <authorList>
            <person name="Sekiguchi Y."/>
            <person name="Ohashi A."/>
            <person name="Parks D.H."/>
            <person name="Yamauchi T."/>
            <person name="Tyson G.W."/>
            <person name="Hugenholtz P."/>
        </authorList>
    </citation>
    <scope>NUCLEOTIDE SEQUENCE [LARGE SCALE GENOMIC DNA]</scope>
</reference>
<keyword evidence="7 8" id="KW-0472">Membrane</keyword>
<dbReference type="InterPro" id="IPR037185">
    <property type="entry name" value="EmrE-like"/>
</dbReference>
<evidence type="ECO:0000256" key="1">
    <source>
        <dbReference type="ARBA" id="ARBA00004651"/>
    </source>
</evidence>
<evidence type="ECO:0000256" key="3">
    <source>
        <dbReference type="ARBA" id="ARBA00022448"/>
    </source>
</evidence>
<feature type="transmembrane region" description="Helical" evidence="8">
    <location>
        <begin position="126"/>
        <end position="143"/>
    </location>
</feature>
<dbReference type="PANTHER" id="PTHR22911:SF137">
    <property type="entry name" value="SOLUTE CARRIER FAMILY 35 MEMBER G2-RELATED"/>
    <property type="match status" value="1"/>
</dbReference>
<feature type="transmembrane region" description="Helical" evidence="8">
    <location>
        <begin position="240"/>
        <end position="260"/>
    </location>
</feature>
<dbReference type="PANTHER" id="PTHR22911">
    <property type="entry name" value="ACYL-MALONYL CONDENSING ENZYME-RELATED"/>
    <property type="match status" value="1"/>
</dbReference>
<feature type="transmembrane region" description="Helical" evidence="8">
    <location>
        <begin position="174"/>
        <end position="194"/>
    </location>
</feature>
<feature type="transmembrane region" description="Helical" evidence="8">
    <location>
        <begin position="149"/>
        <end position="165"/>
    </location>
</feature>
<accession>A0A0S6W4B4</accession>
<dbReference type="SUPFAM" id="SSF103481">
    <property type="entry name" value="Multidrug resistance efflux transporter EmrE"/>
    <property type="match status" value="2"/>
</dbReference>
<evidence type="ECO:0000313" key="11">
    <source>
        <dbReference type="Proteomes" id="UP000030700"/>
    </source>
</evidence>
<evidence type="ECO:0000256" key="6">
    <source>
        <dbReference type="ARBA" id="ARBA00022989"/>
    </source>
</evidence>
<comment type="similarity">
    <text evidence="2">Belongs to the EamA transporter family.</text>
</comment>
<dbReference type="Proteomes" id="UP000030700">
    <property type="component" value="Unassembled WGS sequence"/>
</dbReference>
<keyword evidence="6 8" id="KW-1133">Transmembrane helix</keyword>
<keyword evidence="11" id="KW-1185">Reference proteome</keyword>
<dbReference type="AlphaFoldDB" id="A0A0S6W4B4"/>
<sequence>MRPSTIGVLYAAAAFIAWGLLPAYWKLLQGMPALEILSHRVVWSFVFVAVLLTISRQWRSLLRALSTPKIAAALLLSTLFITTNWFLYIWAVTHNHILDTSFGYYINPLFSVLLGVVVMRERLNRLQWAAVGIATLGVAVMAWHYGRLPWIALTLSVTFGVYGLCKKMTPVDSIIGLGIETGLLTPWLFGYILFRQAHGVGAFGTVSPAITALLVFAGIVTFLPLYWFAQAAKFIPLSHVGFMQYFSPTIALILGVFVYQESFSRAHLIGFSCIWCALILYSLSHSQAWQAASKRAT</sequence>
<protein>
    <submittedName>
        <fullName evidence="10">Chloramphenicol-sensitive RarD protein</fullName>
    </submittedName>
</protein>
<keyword evidence="5 8" id="KW-0812">Transmembrane</keyword>
<dbReference type="EMBL" id="DF820459">
    <property type="protein sequence ID" value="GAK53236.1"/>
    <property type="molecule type" value="Genomic_DNA"/>
</dbReference>
<keyword evidence="4" id="KW-1003">Cell membrane</keyword>
<feature type="transmembrane region" description="Helical" evidence="8">
    <location>
        <begin position="102"/>
        <end position="119"/>
    </location>
</feature>
<proteinExistence type="inferred from homology"/>
<evidence type="ECO:0000313" key="10">
    <source>
        <dbReference type="EMBL" id="GAK53236.1"/>
    </source>
</evidence>
<comment type="subcellular location">
    <subcellularLocation>
        <location evidence="1">Cell membrane</location>
        <topology evidence="1">Multi-pass membrane protein</topology>
    </subcellularLocation>
</comment>
<dbReference type="STRING" id="1499966.U14_04501"/>
<dbReference type="Pfam" id="PF00892">
    <property type="entry name" value="EamA"/>
    <property type="match status" value="2"/>
</dbReference>
<feature type="transmembrane region" description="Helical" evidence="8">
    <location>
        <begin position="70"/>
        <end position="90"/>
    </location>
</feature>
<dbReference type="NCBIfam" id="TIGR00688">
    <property type="entry name" value="rarD"/>
    <property type="match status" value="1"/>
</dbReference>
<evidence type="ECO:0000256" key="8">
    <source>
        <dbReference type="SAM" id="Phobius"/>
    </source>
</evidence>
<evidence type="ECO:0000256" key="4">
    <source>
        <dbReference type="ARBA" id="ARBA00022475"/>
    </source>
</evidence>
<evidence type="ECO:0000256" key="5">
    <source>
        <dbReference type="ARBA" id="ARBA00022692"/>
    </source>
</evidence>
<keyword evidence="3" id="KW-0813">Transport</keyword>
<evidence type="ECO:0000256" key="2">
    <source>
        <dbReference type="ARBA" id="ARBA00007362"/>
    </source>
</evidence>
<feature type="transmembrane region" description="Helical" evidence="8">
    <location>
        <begin position="266"/>
        <end position="284"/>
    </location>
</feature>
<dbReference type="GO" id="GO:0005886">
    <property type="term" value="C:plasma membrane"/>
    <property type="evidence" value="ECO:0007669"/>
    <property type="project" value="UniProtKB-SubCell"/>
</dbReference>
<organism evidence="10 11">
    <name type="scientific">Candidatus Moduliflexus flocculans</name>
    <dbReference type="NCBI Taxonomy" id="1499966"/>
    <lineage>
        <taxon>Bacteria</taxon>
        <taxon>Candidatus Moduliflexota</taxon>
        <taxon>Candidatus Moduliflexia</taxon>
        <taxon>Candidatus Moduliflexales</taxon>
        <taxon>Candidatus Moduliflexaceae</taxon>
    </lineage>
</organism>
<feature type="domain" description="EamA" evidence="9">
    <location>
        <begin position="151"/>
        <end position="282"/>
    </location>
</feature>